<dbReference type="AlphaFoldDB" id="A0A512TI27"/>
<comment type="caution">
    <text evidence="1">The sequence shown here is derived from an EMBL/GenBank/DDBJ whole genome shotgun (WGS) entry which is preliminary data.</text>
</comment>
<accession>A0A512TI27</accession>
<protein>
    <submittedName>
        <fullName evidence="1">Uncharacterized protein</fullName>
    </submittedName>
</protein>
<dbReference type="RefSeq" id="WP_241393614.1">
    <property type="nucleotide sequence ID" value="NZ_BKBC01000003.1"/>
</dbReference>
<organism evidence="1 2">
    <name type="scientific">Clostridium butyricum</name>
    <dbReference type="NCBI Taxonomy" id="1492"/>
    <lineage>
        <taxon>Bacteria</taxon>
        <taxon>Bacillati</taxon>
        <taxon>Bacillota</taxon>
        <taxon>Clostridia</taxon>
        <taxon>Eubacteriales</taxon>
        <taxon>Clostridiaceae</taxon>
        <taxon>Clostridium</taxon>
    </lineage>
</organism>
<gene>
    <name evidence="1" type="ORF">CBU02nite_03610</name>
</gene>
<evidence type="ECO:0000313" key="1">
    <source>
        <dbReference type="EMBL" id="GEQ19855.1"/>
    </source>
</evidence>
<proteinExistence type="predicted"/>
<name>A0A512TI27_CLOBU</name>
<reference evidence="1 2" key="1">
    <citation type="submission" date="2019-07" db="EMBL/GenBank/DDBJ databases">
        <title>Whole genome shotgun sequence of Clostridium butyricum NBRC 3858.</title>
        <authorList>
            <person name="Hosoyama A."/>
            <person name="Uohara A."/>
            <person name="Ohji S."/>
            <person name="Ichikawa N."/>
        </authorList>
    </citation>
    <scope>NUCLEOTIDE SEQUENCE [LARGE SCALE GENOMIC DNA]</scope>
    <source>
        <strain evidence="1 2">NBRC 3858</strain>
    </source>
</reference>
<sequence length="62" mass="7457">MIEIEDLQKIIEIVEKHDISHFEFEQEDSRVVIEKQLLKPEFNNDNLFHGNEYEDTGGTWCY</sequence>
<dbReference type="EMBL" id="BKBC01000003">
    <property type="protein sequence ID" value="GEQ19855.1"/>
    <property type="molecule type" value="Genomic_DNA"/>
</dbReference>
<dbReference type="Proteomes" id="UP000321089">
    <property type="component" value="Unassembled WGS sequence"/>
</dbReference>
<evidence type="ECO:0000313" key="2">
    <source>
        <dbReference type="Proteomes" id="UP000321089"/>
    </source>
</evidence>